<dbReference type="CDD" id="cd13777">
    <property type="entry name" value="Aar2_N"/>
    <property type="match status" value="1"/>
</dbReference>
<dbReference type="eggNOG" id="KOG3937">
    <property type="taxonomic scope" value="Eukaryota"/>
</dbReference>
<protein>
    <submittedName>
        <fullName evidence="4">DEHA2A06050p</fullName>
    </submittedName>
</protein>
<dbReference type="Gene3D" id="2.60.34.20">
    <property type="match status" value="1"/>
</dbReference>
<dbReference type="Pfam" id="PF20981">
    <property type="entry name" value="AAR2_1st"/>
    <property type="match status" value="1"/>
</dbReference>
<dbReference type="PANTHER" id="PTHR12689:SF4">
    <property type="entry name" value="PROTEIN AAR2 HOMOLOG"/>
    <property type="match status" value="1"/>
</dbReference>
<reference evidence="4 5" key="1">
    <citation type="journal article" date="2004" name="Nature">
        <title>Genome evolution in yeasts.</title>
        <authorList>
            <consortium name="Genolevures"/>
            <person name="Dujon B."/>
            <person name="Sherman D."/>
            <person name="Fischer G."/>
            <person name="Durrens P."/>
            <person name="Casaregola S."/>
            <person name="Lafontaine I."/>
            <person name="de Montigny J."/>
            <person name="Marck C."/>
            <person name="Neuveglise C."/>
            <person name="Talla E."/>
            <person name="Goffard N."/>
            <person name="Frangeul L."/>
            <person name="Aigle M."/>
            <person name="Anthouard V."/>
            <person name="Babour A."/>
            <person name="Barbe V."/>
            <person name="Barnay S."/>
            <person name="Blanchin S."/>
            <person name="Beckerich J.M."/>
            <person name="Beyne E."/>
            <person name="Bleykasten C."/>
            <person name="Boisrame A."/>
            <person name="Boyer J."/>
            <person name="Cattolico L."/>
            <person name="Confanioleri F."/>
            <person name="de Daruvar A."/>
            <person name="Despons L."/>
            <person name="Fabre E."/>
            <person name="Fairhead C."/>
            <person name="Ferry-Dumazet H."/>
            <person name="Groppi A."/>
            <person name="Hantraye F."/>
            <person name="Hennequin C."/>
            <person name="Jauniaux N."/>
            <person name="Joyet P."/>
            <person name="Kachouri R."/>
            <person name="Kerrest A."/>
            <person name="Koszul R."/>
            <person name="Lemaire M."/>
            <person name="Lesur I."/>
            <person name="Ma L."/>
            <person name="Muller H."/>
            <person name="Nicaud J.M."/>
            <person name="Nikolski M."/>
            <person name="Oztas S."/>
            <person name="Ozier-Kalogeropoulos O."/>
            <person name="Pellenz S."/>
            <person name="Potier S."/>
            <person name="Richard G.F."/>
            <person name="Straub M.L."/>
            <person name="Suleau A."/>
            <person name="Swennene D."/>
            <person name="Tekaia F."/>
            <person name="Wesolowski-Louvel M."/>
            <person name="Westhof E."/>
            <person name="Wirth B."/>
            <person name="Zeniou-Meyer M."/>
            <person name="Zivanovic I."/>
            <person name="Bolotin-Fukuhara M."/>
            <person name="Thierry A."/>
            <person name="Bouchier C."/>
            <person name="Caudron B."/>
            <person name="Scarpelli C."/>
            <person name="Gaillardin C."/>
            <person name="Weissenbach J."/>
            <person name="Wincker P."/>
            <person name="Souciet J.L."/>
        </authorList>
    </citation>
    <scope>NUCLEOTIDE SEQUENCE [LARGE SCALE GENOMIC DNA]</scope>
    <source>
        <strain evidence="5">ATCC 36239 / CBS 767 / BCRC 21394 / JCM 1990 / NBRC 0083 / IGC 2968</strain>
    </source>
</reference>
<dbReference type="InterPro" id="IPR007946">
    <property type="entry name" value="AAR2"/>
</dbReference>
<dbReference type="GeneID" id="2899881"/>
<dbReference type="PANTHER" id="PTHR12689">
    <property type="entry name" value="A1 CISTRON SPLICING FACTOR AAR2-RELATED"/>
    <property type="match status" value="1"/>
</dbReference>
<feature type="domain" description="AAR2 C-terminal" evidence="2">
    <location>
        <begin position="208"/>
        <end position="378"/>
    </location>
</feature>
<proteinExistence type="inferred from homology"/>
<feature type="domain" description="AAR2 N-terminal" evidence="3">
    <location>
        <begin position="8"/>
        <end position="160"/>
    </location>
</feature>
<sequence>MASSKPPQTTLVFENLPNEANLNLWLMGIDTQFFNINNIFRGIKLIPAGIHLFHYSIPPGNGTINDNELPSETIISSSSRLGFWFDCKDNDVLILRWDDALERLNIINPHKDEEQLNYTKCLNSIGDIYSYMVSYPEDASKWLNTSISYIDFEVIQEFLPCDNDMYSGDITSMMPSKEENMVLLDALEKVNPQASSSLEDQSDKELRYTIIQFKINKENTESVEEVTENYLDKSWYLSQLYGNDIELMFGELQLSFINFVILGNFCSGLQWLNIIKLISMSKNFMKSSQKVALDFLTIFQHHLDKLPKEYLIDDLALNNSLDLQTYVSVLENFARDMFPKDTWDLNGCCGKMKLSGFIKEKWHRILEINKSKFNIDFEKLDKNRTDENQIEVYDLNDYDENDEDAPAIVG</sequence>
<evidence type="ECO:0000313" key="4">
    <source>
        <dbReference type="EMBL" id="CAG84542.2"/>
    </source>
</evidence>
<dbReference type="HOGENOM" id="CLU_715925_0_0_1"/>
<dbReference type="InParanoid" id="Q6BYY3"/>
<dbReference type="InterPro" id="IPR038514">
    <property type="entry name" value="AAR2_C_sf"/>
</dbReference>
<evidence type="ECO:0000313" key="5">
    <source>
        <dbReference type="Proteomes" id="UP000000599"/>
    </source>
</evidence>
<dbReference type="InterPro" id="IPR033647">
    <property type="entry name" value="Aar2_N"/>
</dbReference>
<dbReference type="OMA" id="VWQSGGL"/>
<name>Q6BYY3_DEBHA</name>
<keyword evidence="5" id="KW-1185">Reference proteome</keyword>
<dbReference type="Gene3D" id="1.25.40.550">
    <property type="entry name" value="Aar2, C-terminal domain-like"/>
    <property type="match status" value="1"/>
</dbReference>
<dbReference type="RefSeq" id="XP_456586.2">
    <property type="nucleotide sequence ID" value="XM_456586.1"/>
</dbReference>
<evidence type="ECO:0000259" key="3">
    <source>
        <dbReference type="Pfam" id="PF20981"/>
    </source>
</evidence>
<dbReference type="Proteomes" id="UP000000599">
    <property type="component" value="Chromosome A"/>
</dbReference>
<dbReference type="InterPro" id="IPR038516">
    <property type="entry name" value="AAR2_N_sf"/>
</dbReference>
<dbReference type="OrthoDB" id="201752at2759"/>
<organism evidence="4 5">
    <name type="scientific">Debaryomyces hansenii (strain ATCC 36239 / CBS 767 / BCRC 21394 / JCM 1990 / NBRC 0083 / IGC 2968)</name>
    <name type="common">Yeast</name>
    <name type="synonym">Torulaspora hansenii</name>
    <dbReference type="NCBI Taxonomy" id="284592"/>
    <lineage>
        <taxon>Eukaryota</taxon>
        <taxon>Fungi</taxon>
        <taxon>Dikarya</taxon>
        <taxon>Ascomycota</taxon>
        <taxon>Saccharomycotina</taxon>
        <taxon>Pichiomycetes</taxon>
        <taxon>Debaryomycetaceae</taxon>
        <taxon>Debaryomyces</taxon>
    </lineage>
</organism>
<dbReference type="CDD" id="cd13778">
    <property type="entry name" value="Aar2_C"/>
    <property type="match status" value="1"/>
</dbReference>
<dbReference type="FunCoup" id="Q6BYY3">
    <property type="interactions" value="539"/>
</dbReference>
<gene>
    <name evidence="4" type="ordered locus">DEHA2A06050g</name>
</gene>
<dbReference type="EMBL" id="CR382133">
    <property type="protein sequence ID" value="CAG84542.2"/>
    <property type="molecule type" value="Genomic_DNA"/>
</dbReference>
<dbReference type="InterPro" id="IPR033648">
    <property type="entry name" value="AAR2_C"/>
</dbReference>
<dbReference type="STRING" id="284592.Q6BYY3"/>
<evidence type="ECO:0000259" key="2">
    <source>
        <dbReference type="Pfam" id="PF05282"/>
    </source>
</evidence>
<dbReference type="AlphaFoldDB" id="Q6BYY3"/>
<dbReference type="GO" id="GO:0000244">
    <property type="term" value="P:spliceosomal tri-snRNP complex assembly"/>
    <property type="evidence" value="ECO:0007669"/>
    <property type="project" value="TreeGrafter"/>
</dbReference>
<accession>Q6BYY3</accession>
<evidence type="ECO:0000256" key="1">
    <source>
        <dbReference type="ARBA" id="ARBA00006281"/>
    </source>
</evidence>
<dbReference type="Pfam" id="PF05282">
    <property type="entry name" value="AAR2"/>
    <property type="match status" value="1"/>
</dbReference>
<dbReference type="VEuPathDB" id="FungiDB:DEHA2A06050g"/>
<dbReference type="KEGG" id="dha:DEHA2A06050g"/>
<comment type="similarity">
    <text evidence="1">Belongs to the AAR2 family.</text>
</comment>